<dbReference type="AlphaFoldDB" id="F0W0Y1"/>
<dbReference type="PROSITE" id="PS51613">
    <property type="entry name" value="SAM_MT_RRMJ"/>
    <property type="match status" value="1"/>
</dbReference>
<dbReference type="GO" id="GO:0005737">
    <property type="term" value="C:cytoplasm"/>
    <property type="evidence" value="ECO:0007669"/>
    <property type="project" value="TreeGrafter"/>
</dbReference>
<dbReference type="GO" id="GO:0003676">
    <property type="term" value="F:nucleic acid binding"/>
    <property type="evidence" value="ECO:0007669"/>
    <property type="project" value="UniProtKB-UniRule"/>
</dbReference>
<dbReference type="SUPFAM" id="SSF53335">
    <property type="entry name" value="S-adenosyl-L-methionine-dependent methyltransferases"/>
    <property type="match status" value="1"/>
</dbReference>
<reference evidence="3" key="2">
    <citation type="submission" date="2011-02" db="EMBL/GenBank/DDBJ databases">
        <authorList>
            <person name="MacLean D."/>
        </authorList>
    </citation>
    <scope>NUCLEOTIDE SEQUENCE</scope>
</reference>
<dbReference type="InterPro" id="IPR050851">
    <property type="entry name" value="mRNA_Cap_2O-Ribose_MeTrfase"/>
</dbReference>
<sequence>MPYTDWAIGSMGSRKTKKLCRSRRKKVAPRVRSGKGSTVVKSITRTANTEYNNLNDSILAAISIDCITAALPIDHSTHFHLDWNNLILSSAFQDVPNMTTSSRACDAAILSELNAAKASLTEAWTSNLQVYCNARSRANPYEKISNVHLFQNRAALKLAELDAQFSPKLSDPQLLPEENNVLFFADICAGPGGFTEYLYWQRKWRCKGWGFTLKGVCDFELEKFNPCIAADTFEIDYGVLDDGDIYAQENILSFQKRVLASTKGRGVALVTADGGFSTDGDWNRQEFLTKRLVLCECITALCVLRQGGTFVCKFFDTFQDFTIELIYIMTLVFEEVSITKPIQSRPANSERFLVCRGRTSVDTSKLIDYLFHVNQKLETLGFCAADSKPIGDLHRICEIKSTSFLVSMKQVVELICKRQIQALYDIHQYFQNEHLKPLCDQSLIRREALRAWNLPHDRSLAQHTFSSIPEELKSLLSDHVLDEISWLTSRDVDLPEDISKAACVICEPNPTFGVLISVQNQVLFMRKSVQVDGASLLYHEIANMVVPKGSVLFAEKIKGERYRIIDAHILCYEPLDQEDYQARVLSVQTLMTAVDACTSHLPEEPLHLHPFLSQEGAKLGIEKRAKDAFTLHIPIQPQSFLEALQTSRVSKVD</sequence>
<dbReference type="InterPro" id="IPR002877">
    <property type="entry name" value="RNA_MeTrfase_FtsJ_dom"/>
</dbReference>
<dbReference type="PANTHER" id="PTHR16121:SF0">
    <property type="entry name" value="CAP-SPECIFIC MRNA (NUCLEOSIDE-2'-O-)-METHYLTRANSFERASE 1"/>
    <property type="match status" value="1"/>
</dbReference>
<keyword evidence="1" id="KW-0949">S-adenosyl-L-methionine</keyword>
<dbReference type="EMBL" id="FR824050">
    <property type="protein sequence ID" value="CCA14705.1"/>
    <property type="molecule type" value="Genomic_DNA"/>
</dbReference>
<name>F0W0Y1_9STRA</name>
<dbReference type="GO" id="GO:0032259">
    <property type="term" value="P:methylation"/>
    <property type="evidence" value="ECO:0007669"/>
    <property type="project" value="UniProtKB-KW"/>
</dbReference>
<keyword evidence="1" id="KW-0507">mRNA processing</keyword>
<keyword evidence="1" id="KW-0506">mRNA capping</keyword>
<dbReference type="GO" id="GO:0004483">
    <property type="term" value="F:methyltransferase cap1 activity"/>
    <property type="evidence" value="ECO:0007669"/>
    <property type="project" value="UniProtKB-UniRule"/>
</dbReference>
<dbReference type="PANTHER" id="PTHR16121">
    <property type="entry name" value="CAP-SPECIFIC MRNA (NUCLEOSIDE-2'-O-)-METHYLTRANSFERASE 1-RELATED"/>
    <property type="match status" value="1"/>
</dbReference>
<accession>F0W0Y1</accession>
<protein>
    <recommendedName>
        <fullName evidence="1">Cap-specific mRNA (nucleoside-2'-O-)-methyltransferase 1</fullName>
        <ecNumber evidence="1">2.1.1.57</ecNumber>
    </recommendedName>
    <alternativeName>
        <fullName evidence="1">Cap1 2'O-ribose methyltransferase 1</fullName>
    </alternativeName>
</protein>
<dbReference type="HOGENOM" id="CLU_420053_0_0_1"/>
<dbReference type="InterPro" id="IPR029063">
    <property type="entry name" value="SAM-dependent_MTases_sf"/>
</dbReference>
<organism evidence="3">
    <name type="scientific">Albugo laibachii Nc14</name>
    <dbReference type="NCBI Taxonomy" id="890382"/>
    <lineage>
        <taxon>Eukaryota</taxon>
        <taxon>Sar</taxon>
        <taxon>Stramenopiles</taxon>
        <taxon>Oomycota</taxon>
        <taxon>Peronosporomycetes</taxon>
        <taxon>Albuginales</taxon>
        <taxon>Albuginaceae</taxon>
        <taxon>Albugo</taxon>
    </lineage>
</organism>
<keyword evidence="1 3" id="KW-0808">Transferase</keyword>
<reference evidence="3" key="1">
    <citation type="journal article" date="2011" name="PLoS Biol.">
        <title>Gene gain and loss during evolution of obligate parasitism in the white rust pathogen of Arabidopsis thaliana.</title>
        <authorList>
            <person name="Kemen E."/>
            <person name="Gardiner A."/>
            <person name="Schultz-Larsen T."/>
            <person name="Kemen A.C."/>
            <person name="Balmuth A.L."/>
            <person name="Robert-Seilaniantz A."/>
            <person name="Bailey K."/>
            <person name="Holub E."/>
            <person name="Studholme D.J."/>
            <person name="Maclean D."/>
            <person name="Jones J.D."/>
        </authorList>
    </citation>
    <scope>NUCLEOTIDE SEQUENCE</scope>
</reference>
<keyword evidence="1 3" id="KW-0489">Methyltransferase</keyword>
<dbReference type="Pfam" id="PF01728">
    <property type="entry name" value="FtsJ"/>
    <property type="match status" value="1"/>
</dbReference>
<dbReference type="GO" id="GO:0016556">
    <property type="term" value="P:mRNA modification"/>
    <property type="evidence" value="ECO:0007669"/>
    <property type="project" value="UniProtKB-UniRule"/>
</dbReference>
<dbReference type="GO" id="GO:0006370">
    <property type="term" value="P:7-methylguanosine mRNA capping"/>
    <property type="evidence" value="ECO:0007669"/>
    <property type="project" value="UniProtKB-UniRule"/>
</dbReference>
<evidence type="ECO:0000259" key="2">
    <source>
        <dbReference type="PROSITE" id="PS51613"/>
    </source>
</evidence>
<dbReference type="EC" id="2.1.1.57" evidence="1"/>
<proteinExistence type="predicted"/>
<dbReference type="Gene3D" id="3.40.50.12760">
    <property type="match status" value="1"/>
</dbReference>
<dbReference type="InterPro" id="IPR025816">
    <property type="entry name" value="RrmJ-type_MeTrfase"/>
</dbReference>
<evidence type="ECO:0000256" key="1">
    <source>
        <dbReference type="RuleBase" id="RU368012"/>
    </source>
</evidence>
<comment type="function">
    <text evidence="1">S-adenosyl-L-methionine-dependent methyltransferase that mediates RNA cap1 2'-O-ribose methylation to the 5'-cap structure of RNAs. Methylates the ribose of the first nucleotide of a m(7)GpppG-capped mRNA to produce m(7)GpppNmp (cap1).</text>
</comment>
<dbReference type="GO" id="GO:0005634">
    <property type="term" value="C:nucleus"/>
    <property type="evidence" value="ECO:0007669"/>
    <property type="project" value="UniProtKB-SubCell"/>
</dbReference>
<evidence type="ECO:0000313" key="3">
    <source>
        <dbReference type="EMBL" id="CCA14705.1"/>
    </source>
</evidence>
<comment type="subcellular location">
    <subcellularLocation>
        <location evidence="1">Nucleus</location>
    </subcellularLocation>
</comment>
<keyword evidence="1" id="KW-0539">Nucleus</keyword>
<comment type="catalytic activity">
    <reaction evidence="1">
        <text>a 5'-end (N(7)-methyl 5'-triphosphoguanosine)-ribonucleoside in mRNA + S-adenosyl-L-methionine = a 5'-end (N(7)-methyl 5'-triphosphoguanosine)-(2'-O-methyl-ribonucleoside) in mRNA + S-adenosyl-L-homocysteine + H(+)</text>
        <dbReference type="Rhea" id="RHEA:67020"/>
        <dbReference type="Rhea" id="RHEA-COMP:17167"/>
        <dbReference type="Rhea" id="RHEA-COMP:17168"/>
        <dbReference type="ChEBI" id="CHEBI:15378"/>
        <dbReference type="ChEBI" id="CHEBI:57856"/>
        <dbReference type="ChEBI" id="CHEBI:59789"/>
        <dbReference type="ChEBI" id="CHEBI:156461"/>
        <dbReference type="ChEBI" id="CHEBI:167609"/>
        <dbReference type="EC" id="2.1.1.57"/>
    </reaction>
</comment>
<feature type="domain" description="RrmJ-type SAM-dependent 2'-O-MTase" evidence="2">
    <location>
        <begin position="149"/>
        <end position="359"/>
    </location>
</feature>
<gene>
    <name evidence="3" type="primary">AlNc14C5G761</name>
    <name evidence="3" type="ORF">ALNC14_008480</name>
</gene>